<evidence type="ECO:0000256" key="1">
    <source>
        <dbReference type="SAM" id="MobiDB-lite"/>
    </source>
</evidence>
<organism evidence="2 3">
    <name type="scientific">Parelaphostrongylus tenuis</name>
    <name type="common">Meningeal worm</name>
    <dbReference type="NCBI Taxonomy" id="148309"/>
    <lineage>
        <taxon>Eukaryota</taxon>
        <taxon>Metazoa</taxon>
        <taxon>Ecdysozoa</taxon>
        <taxon>Nematoda</taxon>
        <taxon>Chromadorea</taxon>
        <taxon>Rhabditida</taxon>
        <taxon>Rhabditina</taxon>
        <taxon>Rhabditomorpha</taxon>
        <taxon>Strongyloidea</taxon>
        <taxon>Metastrongylidae</taxon>
        <taxon>Parelaphostrongylus</taxon>
    </lineage>
</organism>
<gene>
    <name evidence="2" type="ORF">KIN20_038006</name>
</gene>
<proteinExistence type="predicted"/>
<comment type="caution">
    <text evidence="2">The sequence shown here is derived from an EMBL/GenBank/DDBJ whole genome shotgun (WGS) entry which is preliminary data.</text>
</comment>
<sequence>MPDEIMMQETKGKAKPNALEEGCEIQGTAELSITPSKIAVMKSDTALDLKYKALASSESIPGSRGGSAEDSGSRENGHSNNGQRHAAGNSNSITCLNEEMEFEKSSLREPLEIASKISDDENSYAKNSHVTIDNPSAVYPTAITCSFGMDSFNSWKSVEAVSDSFWSKVDDSQYPNSVSTAISLPDSSEAQSKPSSVQSFSPIEMMTAELFTDDLNTAEACESNIEATNCVFDAVLDAKSKKLNQMSVTEIETAVSSDLITPSSCLEDWDNWKSPESHLSPFDSDNIRTAISHSSLEAKGVME</sequence>
<accession>A0AAD5REM9</accession>
<name>A0AAD5REM9_PARTN</name>
<feature type="region of interest" description="Disordered" evidence="1">
    <location>
        <begin position="180"/>
        <end position="199"/>
    </location>
</feature>
<feature type="region of interest" description="Disordered" evidence="1">
    <location>
        <begin position="57"/>
        <end position="90"/>
    </location>
</feature>
<reference evidence="2" key="1">
    <citation type="submission" date="2021-06" db="EMBL/GenBank/DDBJ databases">
        <title>Parelaphostrongylus tenuis whole genome reference sequence.</title>
        <authorList>
            <person name="Garwood T.J."/>
            <person name="Larsen P.A."/>
            <person name="Fountain-Jones N.M."/>
            <person name="Garbe J.R."/>
            <person name="Macchietto M.G."/>
            <person name="Kania S.A."/>
            <person name="Gerhold R.W."/>
            <person name="Richards J.E."/>
            <person name="Wolf T.M."/>
        </authorList>
    </citation>
    <scope>NUCLEOTIDE SEQUENCE</scope>
    <source>
        <strain evidence="2">MNPRO001-30</strain>
        <tissue evidence="2">Meninges</tissue>
    </source>
</reference>
<evidence type="ECO:0000313" key="3">
    <source>
        <dbReference type="Proteomes" id="UP001196413"/>
    </source>
</evidence>
<dbReference type="EMBL" id="JAHQIW010007495">
    <property type="protein sequence ID" value="KAJ1374897.1"/>
    <property type="molecule type" value="Genomic_DNA"/>
</dbReference>
<evidence type="ECO:0000313" key="2">
    <source>
        <dbReference type="EMBL" id="KAJ1374897.1"/>
    </source>
</evidence>
<dbReference type="AlphaFoldDB" id="A0AAD5REM9"/>
<protein>
    <submittedName>
        <fullName evidence="2">Uncharacterized protein</fullName>
    </submittedName>
</protein>
<keyword evidence="3" id="KW-1185">Reference proteome</keyword>
<dbReference type="Proteomes" id="UP001196413">
    <property type="component" value="Unassembled WGS sequence"/>
</dbReference>
<feature type="compositionally biased region" description="Polar residues" evidence="1">
    <location>
        <begin position="78"/>
        <end position="90"/>
    </location>
</feature>